<evidence type="ECO:0000256" key="1">
    <source>
        <dbReference type="SAM" id="Phobius"/>
    </source>
</evidence>
<keyword evidence="1" id="KW-0812">Transmembrane</keyword>
<keyword evidence="1" id="KW-1133">Transmembrane helix</keyword>
<feature type="transmembrane region" description="Helical" evidence="1">
    <location>
        <begin position="101"/>
        <end position="123"/>
    </location>
</feature>
<keyword evidence="1" id="KW-0472">Membrane</keyword>
<name>A0A0A0LKB6_CUCSA</name>
<accession>A0A0A0LKB6</accession>
<dbReference type="Gramene" id="KGN62355">
    <property type="protein sequence ID" value="KGN62355"/>
    <property type="gene ID" value="Csa_2G350380"/>
</dbReference>
<reference evidence="2 3" key="3">
    <citation type="journal article" date="2010" name="BMC Genomics">
        <title>Transcriptome sequencing and comparative analysis of cucumber flowers with different sex types.</title>
        <authorList>
            <person name="Guo S."/>
            <person name="Zheng Y."/>
            <person name="Joung J.G."/>
            <person name="Liu S."/>
            <person name="Zhang Z."/>
            <person name="Crasta O.R."/>
            <person name="Sobral B.W."/>
            <person name="Xu Y."/>
            <person name="Huang S."/>
            <person name="Fei Z."/>
        </authorList>
    </citation>
    <scope>NUCLEOTIDE SEQUENCE [LARGE SCALE GENOMIC DNA]</scope>
    <source>
        <strain evidence="3">cv. 9930</strain>
    </source>
</reference>
<proteinExistence type="predicted"/>
<keyword evidence="3" id="KW-1185">Reference proteome</keyword>
<protein>
    <submittedName>
        <fullName evidence="2">Uncharacterized protein</fullName>
    </submittedName>
</protein>
<dbReference type="AlphaFoldDB" id="A0A0A0LKB6"/>
<dbReference type="EMBL" id="CM002923">
    <property type="protein sequence ID" value="KGN62355.1"/>
    <property type="molecule type" value="Genomic_DNA"/>
</dbReference>
<sequence>MIQRLQKLRRRNRSCNVLDSRSRHNTFFALSCSLYSLSPPRALNSIGRFLTSPFSPSHSLGVEFPLEEDNLSSQISCLVSTWRKKKLHIRGFDSKRSISQVFIFALSPSTFLLKFAFFVSVFFPGICA</sequence>
<reference evidence="2 3" key="2">
    <citation type="journal article" date="2009" name="PLoS ONE">
        <title>An integrated genetic and cytogenetic map of the cucumber genome.</title>
        <authorList>
            <person name="Ren Y."/>
            <person name="Zhang Z."/>
            <person name="Liu J."/>
            <person name="Staub J.E."/>
            <person name="Han Y."/>
            <person name="Cheng Z."/>
            <person name="Li X."/>
            <person name="Lu J."/>
            <person name="Miao H."/>
            <person name="Kang H."/>
            <person name="Xie B."/>
            <person name="Gu X."/>
            <person name="Wang X."/>
            <person name="Du Y."/>
            <person name="Jin W."/>
            <person name="Huang S."/>
        </authorList>
    </citation>
    <scope>NUCLEOTIDE SEQUENCE [LARGE SCALE GENOMIC DNA]</scope>
    <source>
        <strain evidence="3">cv. 9930</strain>
    </source>
</reference>
<reference evidence="2 3" key="1">
    <citation type="journal article" date="2009" name="Nat. Genet.">
        <title>The genome of the cucumber, Cucumis sativus L.</title>
        <authorList>
            <person name="Huang S."/>
            <person name="Li R."/>
            <person name="Zhang Z."/>
            <person name="Li L."/>
            <person name="Gu X."/>
            <person name="Fan W."/>
            <person name="Lucas W.J."/>
            <person name="Wang X."/>
            <person name="Xie B."/>
            <person name="Ni P."/>
            <person name="Ren Y."/>
            <person name="Zhu H."/>
            <person name="Li J."/>
            <person name="Lin K."/>
            <person name="Jin W."/>
            <person name="Fei Z."/>
            <person name="Li G."/>
            <person name="Staub J."/>
            <person name="Kilian A."/>
            <person name="van der Vossen E.A."/>
            <person name="Wu Y."/>
            <person name="Guo J."/>
            <person name="He J."/>
            <person name="Jia Z."/>
            <person name="Ren Y."/>
            <person name="Tian G."/>
            <person name="Lu Y."/>
            <person name="Ruan J."/>
            <person name="Qian W."/>
            <person name="Wang M."/>
            <person name="Huang Q."/>
            <person name="Li B."/>
            <person name="Xuan Z."/>
            <person name="Cao J."/>
            <person name="Asan"/>
            <person name="Wu Z."/>
            <person name="Zhang J."/>
            <person name="Cai Q."/>
            <person name="Bai Y."/>
            <person name="Zhao B."/>
            <person name="Han Y."/>
            <person name="Li Y."/>
            <person name="Li X."/>
            <person name="Wang S."/>
            <person name="Shi Q."/>
            <person name="Liu S."/>
            <person name="Cho W.K."/>
            <person name="Kim J.Y."/>
            <person name="Xu Y."/>
            <person name="Heller-Uszynska K."/>
            <person name="Miao H."/>
            <person name="Cheng Z."/>
            <person name="Zhang S."/>
            <person name="Wu J."/>
            <person name="Yang Y."/>
            <person name="Kang H."/>
            <person name="Li M."/>
            <person name="Liang H."/>
            <person name="Ren X."/>
            <person name="Shi Z."/>
            <person name="Wen M."/>
            <person name="Jian M."/>
            <person name="Yang H."/>
            <person name="Zhang G."/>
            <person name="Yang Z."/>
            <person name="Chen R."/>
            <person name="Liu S."/>
            <person name="Li J."/>
            <person name="Ma L."/>
            <person name="Liu H."/>
            <person name="Zhou Y."/>
            <person name="Zhao J."/>
            <person name="Fang X."/>
            <person name="Li G."/>
            <person name="Fang L."/>
            <person name="Li Y."/>
            <person name="Liu D."/>
            <person name="Zheng H."/>
            <person name="Zhang Y."/>
            <person name="Qin N."/>
            <person name="Li Z."/>
            <person name="Yang G."/>
            <person name="Yang S."/>
            <person name="Bolund L."/>
            <person name="Kristiansen K."/>
            <person name="Zheng H."/>
            <person name="Li S."/>
            <person name="Zhang X."/>
            <person name="Yang H."/>
            <person name="Wang J."/>
            <person name="Sun R."/>
            <person name="Zhang B."/>
            <person name="Jiang S."/>
            <person name="Wang J."/>
            <person name="Du Y."/>
            <person name="Li S."/>
        </authorList>
    </citation>
    <scope>NUCLEOTIDE SEQUENCE [LARGE SCALE GENOMIC DNA]</scope>
    <source>
        <strain evidence="3">cv. 9930</strain>
    </source>
</reference>
<evidence type="ECO:0000313" key="2">
    <source>
        <dbReference type="EMBL" id="KGN62355.1"/>
    </source>
</evidence>
<dbReference type="Proteomes" id="UP000029981">
    <property type="component" value="Chromosome 2"/>
</dbReference>
<gene>
    <name evidence="2" type="ORF">Csa_2G350380</name>
</gene>
<organism evidence="2 3">
    <name type="scientific">Cucumis sativus</name>
    <name type="common">Cucumber</name>
    <dbReference type="NCBI Taxonomy" id="3659"/>
    <lineage>
        <taxon>Eukaryota</taxon>
        <taxon>Viridiplantae</taxon>
        <taxon>Streptophyta</taxon>
        <taxon>Embryophyta</taxon>
        <taxon>Tracheophyta</taxon>
        <taxon>Spermatophyta</taxon>
        <taxon>Magnoliopsida</taxon>
        <taxon>eudicotyledons</taxon>
        <taxon>Gunneridae</taxon>
        <taxon>Pentapetalae</taxon>
        <taxon>rosids</taxon>
        <taxon>fabids</taxon>
        <taxon>Cucurbitales</taxon>
        <taxon>Cucurbitaceae</taxon>
        <taxon>Benincaseae</taxon>
        <taxon>Cucumis</taxon>
    </lineage>
</organism>
<reference evidence="2 3" key="4">
    <citation type="journal article" date="2011" name="BMC Genomics">
        <title>RNA-Seq improves annotation of protein-coding genes in the cucumber genome.</title>
        <authorList>
            <person name="Li Z."/>
            <person name="Zhang Z."/>
            <person name="Yan P."/>
            <person name="Huang S."/>
            <person name="Fei Z."/>
            <person name="Lin K."/>
        </authorList>
    </citation>
    <scope>NUCLEOTIDE SEQUENCE [LARGE SCALE GENOMIC DNA]</scope>
    <source>
        <strain evidence="3">cv. 9930</strain>
    </source>
</reference>
<evidence type="ECO:0000313" key="3">
    <source>
        <dbReference type="Proteomes" id="UP000029981"/>
    </source>
</evidence>